<keyword evidence="2" id="KW-1185">Reference proteome</keyword>
<gene>
    <name evidence="1" type="ORF">NEOCIP111885_02617</name>
</gene>
<dbReference type="PANTHER" id="PTHR41260:SF1">
    <property type="entry name" value="PROTEIN ECSC"/>
    <property type="match status" value="1"/>
</dbReference>
<dbReference type="PANTHER" id="PTHR41260">
    <property type="entry name" value="PROTEIN ECSC"/>
    <property type="match status" value="1"/>
</dbReference>
<sequence>MTWTERDQKVKEELAEWENKLLSYQPNDFELTYEKYIEKAFSLLPEDIQTQFFSLLDAWLFHLHALIQGTQFQMDAKDRVLSAGRVFDPQIEGITDFRNLEIDQLNYIVQQQISRHRFYSFAQGGLAGTGGTLLLSSDLPAMAVINLRAVQLIAMSYGFEVNTPFEMMTSLKVFHIATLPARLQIEGWEELKSELYNAHDYLFEGNEKLTDVSWIEQPIKQLLKAMAIIAFRKKYLQGIPLVSMAIGAGSNYSLTRKVTDFAKKYYQWRYLLNKSDQF</sequence>
<dbReference type="EMBL" id="CAKJTG010000014">
    <property type="protein sequence ID" value="CAG9608899.1"/>
    <property type="molecule type" value="Genomic_DNA"/>
</dbReference>
<protein>
    <recommendedName>
        <fullName evidence="3">EcsC family protein</fullName>
    </recommendedName>
</protein>
<dbReference type="InterPro" id="IPR024787">
    <property type="entry name" value="EcsC"/>
</dbReference>
<comment type="caution">
    <text evidence="1">The sequence shown here is derived from an EMBL/GenBank/DDBJ whole genome shotgun (WGS) entry which is preliminary data.</text>
</comment>
<dbReference type="Pfam" id="PF12787">
    <property type="entry name" value="EcsC"/>
    <property type="match status" value="1"/>
</dbReference>
<dbReference type="AlphaFoldDB" id="A0A9C7GAD7"/>
<organism evidence="1 2">
    <name type="scientific">Pseudoneobacillus rhizosphaerae</name>
    <dbReference type="NCBI Taxonomy" id="2880968"/>
    <lineage>
        <taxon>Bacteria</taxon>
        <taxon>Bacillati</taxon>
        <taxon>Bacillota</taxon>
        <taxon>Bacilli</taxon>
        <taxon>Bacillales</taxon>
        <taxon>Bacillaceae</taxon>
        <taxon>Pseudoneobacillus</taxon>
    </lineage>
</organism>
<proteinExistence type="predicted"/>
<evidence type="ECO:0008006" key="3">
    <source>
        <dbReference type="Google" id="ProtNLM"/>
    </source>
</evidence>
<accession>A0A9C7GAD7</accession>
<reference evidence="1" key="1">
    <citation type="submission" date="2021-10" db="EMBL/GenBank/DDBJ databases">
        <authorList>
            <person name="Criscuolo A."/>
        </authorList>
    </citation>
    <scope>NUCLEOTIDE SEQUENCE</scope>
    <source>
        <strain evidence="1">CIP111885</strain>
    </source>
</reference>
<evidence type="ECO:0000313" key="2">
    <source>
        <dbReference type="Proteomes" id="UP000789845"/>
    </source>
</evidence>
<name>A0A9C7GAD7_9BACI</name>
<dbReference type="Proteomes" id="UP000789845">
    <property type="component" value="Unassembled WGS sequence"/>
</dbReference>
<evidence type="ECO:0000313" key="1">
    <source>
        <dbReference type="EMBL" id="CAG9608899.1"/>
    </source>
</evidence>
<dbReference type="RefSeq" id="WP_230497143.1">
    <property type="nucleotide sequence ID" value="NZ_CAKJTG010000014.1"/>
</dbReference>